<dbReference type="EC" id="2.3.1.-" evidence="3"/>
<name>A0A8J6E612_GALPY</name>
<evidence type="ECO:0000313" key="6">
    <source>
        <dbReference type="EMBL" id="KAG8525023.1"/>
    </source>
</evidence>
<comment type="catalytic activity">
    <reaction evidence="1">
        <text>an acyl-CoA + glycine = an N-acylglycine + CoA + H(+)</text>
        <dbReference type="Rhea" id="RHEA:19869"/>
        <dbReference type="ChEBI" id="CHEBI:15378"/>
        <dbReference type="ChEBI" id="CHEBI:57287"/>
        <dbReference type="ChEBI" id="CHEBI:57305"/>
        <dbReference type="ChEBI" id="CHEBI:57670"/>
        <dbReference type="ChEBI" id="CHEBI:58342"/>
        <dbReference type="EC" id="2.3.1.13"/>
    </reaction>
</comment>
<dbReference type="EMBL" id="JAGFMF010010555">
    <property type="protein sequence ID" value="KAG8525023.1"/>
    <property type="molecule type" value="Genomic_DNA"/>
</dbReference>
<reference evidence="6" key="1">
    <citation type="journal article" date="2021" name="Evol. Appl.">
        <title>The genome of the Pyrenean desman and the effects of bottlenecks and inbreeding on the genomic landscape of an endangered species.</title>
        <authorList>
            <person name="Escoda L."/>
            <person name="Castresana J."/>
        </authorList>
    </citation>
    <scope>NUCLEOTIDE SEQUENCE</scope>
    <source>
        <strain evidence="6">IBE-C5619</strain>
    </source>
</reference>
<keyword evidence="7" id="KW-1185">Reference proteome</keyword>
<dbReference type="PANTHER" id="PTHR15298">
    <property type="entry name" value="L-COA N-ACYLTRANSFERASE-RELATED"/>
    <property type="match status" value="1"/>
</dbReference>
<evidence type="ECO:0000256" key="4">
    <source>
        <dbReference type="SAM" id="MobiDB-lite"/>
    </source>
</evidence>
<dbReference type="InterPro" id="IPR015938">
    <property type="entry name" value="Glycine_N-acyltransferase_N"/>
</dbReference>
<dbReference type="AlphaFoldDB" id="A0A8J6E612"/>
<dbReference type="InterPro" id="IPR010313">
    <property type="entry name" value="Glycine_N-acyltransferase"/>
</dbReference>
<comment type="similarity">
    <text evidence="2 3">Belongs to the glycine N-acyltransferase family.</text>
</comment>
<dbReference type="GO" id="GO:0047961">
    <property type="term" value="F:glycine N-acyltransferase activity"/>
    <property type="evidence" value="ECO:0007669"/>
    <property type="project" value="UniProtKB-EC"/>
</dbReference>
<dbReference type="PANTHER" id="PTHR15298:SF9">
    <property type="entry name" value="GLYCINE N-ACYLTRANSFERASE"/>
    <property type="match status" value="1"/>
</dbReference>
<dbReference type="InterPro" id="IPR016181">
    <property type="entry name" value="Acyl_CoA_acyltransferase"/>
</dbReference>
<evidence type="ECO:0000256" key="3">
    <source>
        <dbReference type="RuleBase" id="RU368002"/>
    </source>
</evidence>
<dbReference type="GO" id="GO:0005739">
    <property type="term" value="C:mitochondrion"/>
    <property type="evidence" value="ECO:0007669"/>
    <property type="project" value="InterPro"/>
</dbReference>
<comment type="caution">
    <text evidence="6">The sequence shown here is derived from an EMBL/GenBank/DDBJ whole genome shotgun (WGS) entry which is preliminary data.</text>
</comment>
<dbReference type="Proteomes" id="UP000700334">
    <property type="component" value="Unassembled WGS sequence"/>
</dbReference>
<gene>
    <name evidence="6" type="ORF">J0S82_006630</name>
</gene>
<keyword evidence="3" id="KW-0012">Acyltransferase</keyword>
<accession>A0A8J6E612</accession>
<evidence type="ECO:0000259" key="5">
    <source>
        <dbReference type="Pfam" id="PF06021"/>
    </source>
</evidence>
<dbReference type="SUPFAM" id="SSF55729">
    <property type="entry name" value="Acyl-CoA N-acyltransferases (Nat)"/>
    <property type="match status" value="1"/>
</dbReference>
<sequence>MAQGVLCPSCSPVTPLFPGVLQVYGTVFHMNQGNPFNLKALVDKWPDFSTVLVRPQEQDMTDDRDHYTNTYQIFSRDTRKSREALASPEVINWKQHLQIQSQQHARTAQAPALPWATSPCPPLSPWATSPPSACWQVLTQAQLSWARSREKCLLRSHRIGSIREPRVVLGGEGGGHAPQSRQGQCARPQMGPGLAPGVAWQPGPRAALVRAQSCGHQQSGPLSPPTGEPVHTASGPVGSCEQPNTGPRAALLPVSRG</sequence>
<evidence type="ECO:0000256" key="2">
    <source>
        <dbReference type="ARBA" id="ARBA00009110"/>
    </source>
</evidence>
<dbReference type="Pfam" id="PF06021">
    <property type="entry name" value="Gly_acyl_tr_N"/>
    <property type="match status" value="1"/>
</dbReference>
<feature type="non-terminal residue" evidence="6">
    <location>
        <position position="1"/>
    </location>
</feature>
<proteinExistence type="inferred from homology"/>
<feature type="region of interest" description="Disordered" evidence="4">
    <location>
        <begin position="210"/>
        <end position="257"/>
    </location>
</feature>
<protein>
    <recommendedName>
        <fullName evidence="3">Glycine N-acyltransferase-like protein</fullName>
        <ecNumber evidence="3">2.3.1.-</ecNumber>
    </recommendedName>
</protein>
<dbReference type="OrthoDB" id="61870at2759"/>
<evidence type="ECO:0000313" key="7">
    <source>
        <dbReference type="Proteomes" id="UP000700334"/>
    </source>
</evidence>
<keyword evidence="3" id="KW-0808">Transferase</keyword>
<evidence type="ECO:0000256" key="1">
    <source>
        <dbReference type="ARBA" id="ARBA00000378"/>
    </source>
</evidence>
<feature type="domain" description="Glycine N-acyltransferase N-terminal" evidence="5">
    <location>
        <begin position="17"/>
        <end position="104"/>
    </location>
</feature>
<organism evidence="6 7">
    <name type="scientific">Galemys pyrenaicus</name>
    <name type="common">Iberian desman</name>
    <name type="synonym">Pyrenean desman</name>
    <dbReference type="NCBI Taxonomy" id="202257"/>
    <lineage>
        <taxon>Eukaryota</taxon>
        <taxon>Metazoa</taxon>
        <taxon>Chordata</taxon>
        <taxon>Craniata</taxon>
        <taxon>Vertebrata</taxon>
        <taxon>Euteleostomi</taxon>
        <taxon>Mammalia</taxon>
        <taxon>Eutheria</taxon>
        <taxon>Laurasiatheria</taxon>
        <taxon>Eulipotyphla</taxon>
        <taxon>Talpidae</taxon>
        <taxon>Galemys</taxon>
    </lineage>
</organism>